<dbReference type="RefSeq" id="WP_008697573.1">
    <property type="nucleotide sequence ID" value="NZ_KE161008.1"/>
</dbReference>
<comment type="caution">
    <text evidence="1">The sequence shown here is derived from an EMBL/GenBank/DDBJ whole genome shotgun (WGS) entry which is preliminary data.</text>
</comment>
<organism evidence="1 2">
    <name type="scientific">Fusobacterium ulcerans 12-1B</name>
    <dbReference type="NCBI Taxonomy" id="457404"/>
    <lineage>
        <taxon>Bacteria</taxon>
        <taxon>Fusobacteriati</taxon>
        <taxon>Fusobacteriota</taxon>
        <taxon>Fusobacteriia</taxon>
        <taxon>Fusobacteriales</taxon>
        <taxon>Fusobacteriaceae</taxon>
        <taxon>Fusobacterium</taxon>
    </lineage>
</organism>
<dbReference type="BioCyc" id="FSP457404-HMP:GTSQ-2011-MONOMER"/>
<keyword evidence="2" id="KW-1185">Reference proteome</keyword>
<dbReference type="EMBL" id="AGWJ02000021">
    <property type="protein sequence ID" value="EHO80539.1"/>
    <property type="molecule type" value="Genomic_DNA"/>
</dbReference>
<sequence length="116" mass="13239">MKYDKDFWNALDSLVSNSTIIIDRPKGSIHPKYTDFIYEVDYGYLSDTSSLDNEGIDIWRGTEPAQKINGIICTVDLKKKDSEIKILINCTDAEIQTVYKAHNSTEFMKGILIIRS</sequence>
<evidence type="ECO:0000313" key="1">
    <source>
        <dbReference type="EMBL" id="EHO80539.1"/>
    </source>
</evidence>
<dbReference type="GO" id="GO:0004427">
    <property type="term" value="F:inorganic diphosphate phosphatase activity"/>
    <property type="evidence" value="ECO:0007669"/>
    <property type="project" value="InterPro"/>
</dbReference>
<reference evidence="1 2" key="1">
    <citation type="submission" date="2012-07" db="EMBL/GenBank/DDBJ databases">
        <title>The Genome Sequence of Fusobacterium ulcerans 12_1B.</title>
        <authorList>
            <consortium name="The Broad Institute Genome Sequencing Platform"/>
            <person name="Earl A."/>
            <person name="Ward D."/>
            <person name="Feldgarden M."/>
            <person name="Gevers D."/>
            <person name="Strauss J."/>
            <person name="Ambrose C.E."/>
            <person name="Allen-Vercoe E."/>
            <person name="Walker B."/>
            <person name="Young S.K."/>
            <person name="Zeng Q."/>
            <person name="Gargeya S."/>
            <person name="Fitzgerald M."/>
            <person name="Haas B."/>
            <person name="Abouelleil A."/>
            <person name="Alvarado L."/>
            <person name="Arachchi H.M."/>
            <person name="Berlin A.M."/>
            <person name="Chapman S.B."/>
            <person name="Goldberg J."/>
            <person name="Griggs A."/>
            <person name="Gujja S."/>
            <person name="Hansen M."/>
            <person name="Howarth C."/>
            <person name="Imamovic A."/>
            <person name="Larimer J."/>
            <person name="McCowen C."/>
            <person name="Montmayeur A."/>
            <person name="Murphy C."/>
            <person name="Neiman D."/>
            <person name="Pearson M."/>
            <person name="Priest M."/>
            <person name="Roberts A."/>
            <person name="Saif S."/>
            <person name="Shea T."/>
            <person name="Sisk P."/>
            <person name="Sykes S."/>
            <person name="Wortman J."/>
            <person name="Nusbaum C."/>
            <person name="Birren B."/>
        </authorList>
    </citation>
    <scope>NUCLEOTIDE SEQUENCE [LARGE SCALE GENOMIC DNA]</scope>
    <source>
        <strain evidence="1 2">12_1B</strain>
    </source>
</reference>
<gene>
    <name evidence="1" type="ORF">HMPREF0402_01996</name>
</gene>
<dbReference type="GO" id="GO:0005737">
    <property type="term" value="C:cytoplasm"/>
    <property type="evidence" value="ECO:0007669"/>
    <property type="project" value="InterPro"/>
</dbReference>
<name>H1PUA3_9FUSO</name>
<accession>H1PUA3</accession>
<dbReference type="SUPFAM" id="SSF50324">
    <property type="entry name" value="Inorganic pyrophosphatase"/>
    <property type="match status" value="1"/>
</dbReference>
<evidence type="ECO:0000313" key="2">
    <source>
        <dbReference type="Proteomes" id="UP000003233"/>
    </source>
</evidence>
<evidence type="ECO:0008006" key="3">
    <source>
        <dbReference type="Google" id="ProtNLM"/>
    </source>
</evidence>
<dbReference type="HOGENOM" id="CLU_144823_0_0_0"/>
<dbReference type="Proteomes" id="UP000003233">
    <property type="component" value="Unassembled WGS sequence"/>
</dbReference>
<protein>
    <recommendedName>
        <fullName evidence="3">Inorganic pyrophosphatase</fullName>
    </recommendedName>
</protein>
<dbReference type="GO" id="GO:0006796">
    <property type="term" value="P:phosphate-containing compound metabolic process"/>
    <property type="evidence" value="ECO:0007669"/>
    <property type="project" value="InterPro"/>
</dbReference>
<dbReference type="AlphaFoldDB" id="H1PUA3"/>
<proteinExistence type="predicted"/>
<dbReference type="GO" id="GO:0000287">
    <property type="term" value="F:magnesium ion binding"/>
    <property type="evidence" value="ECO:0007669"/>
    <property type="project" value="InterPro"/>
</dbReference>
<dbReference type="PATRIC" id="fig|457404.5.peg.2108"/>
<dbReference type="InterPro" id="IPR036649">
    <property type="entry name" value="Pyrophosphatase_sf"/>
</dbReference>